<dbReference type="EMBL" id="KV453925">
    <property type="protein sequence ID" value="ODV76340.1"/>
    <property type="molecule type" value="Genomic_DNA"/>
</dbReference>
<reference evidence="4" key="1">
    <citation type="submission" date="2014-12" db="EMBL/GenBank/DDBJ databases">
        <authorList>
            <person name="Jaenicke S."/>
        </authorList>
    </citation>
    <scope>NUCLEOTIDE SEQUENCE [LARGE SCALE GENOMIC DNA]</scope>
    <source>
        <strain evidence="4">CBS1600</strain>
    </source>
</reference>
<dbReference type="OMA" id="KPWQFPT"/>
<evidence type="ECO:0000256" key="1">
    <source>
        <dbReference type="ARBA" id="ARBA00022729"/>
    </source>
</evidence>
<accession>A0A1E4S9Z2</accession>
<dbReference type="PANTHER" id="PTHR28156:SF1">
    <property type="entry name" value="FAS1 DOMAIN-CONTAINING PROTEIN YDR262W"/>
    <property type="match status" value="1"/>
</dbReference>
<reference evidence="6" key="2">
    <citation type="journal article" date="2015" name="J. Biotechnol.">
        <title>The structure of the Cyberlindnera jadinii genome and its relation to Candida utilis analyzed by the occurrence of single nucleotide polymorphisms.</title>
        <authorList>
            <person name="Rupp O."/>
            <person name="Brinkrolf K."/>
            <person name="Buerth C."/>
            <person name="Kunigo M."/>
            <person name="Schneider J."/>
            <person name="Jaenicke S."/>
            <person name="Goesmann A."/>
            <person name="Puehler A."/>
            <person name="Jaeger K.-E."/>
            <person name="Ernst J.F."/>
        </authorList>
    </citation>
    <scope>NUCLEOTIDE SEQUENCE [LARGE SCALE GENOMIC DNA]</scope>
    <source>
        <strain evidence="6">ATCC 18201 / CBS 1600 / BCRC 20928 / JCM 3617 / NBRC 0987 / NRRL Y-1542</strain>
    </source>
</reference>
<protein>
    <recommendedName>
        <fullName evidence="3">FAS1 domain-containing protein</fullName>
    </recommendedName>
</protein>
<dbReference type="EMBL" id="CDQK01000001">
    <property type="protein sequence ID" value="CEP20989.1"/>
    <property type="molecule type" value="Genomic_DNA"/>
</dbReference>
<evidence type="ECO:0000256" key="2">
    <source>
        <dbReference type="SAM" id="SignalP"/>
    </source>
</evidence>
<dbReference type="Proteomes" id="UP000094389">
    <property type="component" value="Unassembled WGS sequence"/>
</dbReference>
<feature type="chain" id="PRO_5040564463" description="FAS1 domain-containing protein" evidence="2">
    <location>
        <begin position="18"/>
        <end position="222"/>
    </location>
</feature>
<organism evidence="4 6">
    <name type="scientific">Cyberlindnera jadinii (strain ATCC 18201 / CBS 1600 / BCRC 20928 / JCM 3617 / NBRC 0987 / NRRL Y-1542)</name>
    <name type="common">Torula yeast</name>
    <name type="synonym">Candida utilis</name>
    <dbReference type="NCBI Taxonomy" id="983966"/>
    <lineage>
        <taxon>Eukaryota</taxon>
        <taxon>Fungi</taxon>
        <taxon>Dikarya</taxon>
        <taxon>Ascomycota</taxon>
        <taxon>Saccharomycotina</taxon>
        <taxon>Saccharomycetes</taxon>
        <taxon>Phaffomycetales</taxon>
        <taxon>Phaffomycetaceae</taxon>
        <taxon>Cyberlindnera</taxon>
    </lineage>
</organism>
<dbReference type="InterPro" id="IPR036378">
    <property type="entry name" value="FAS1_dom_sf"/>
</dbReference>
<dbReference type="STRING" id="983966.A0A0H5CAT3"/>
<dbReference type="InterPro" id="IPR000782">
    <property type="entry name" value="FAS1_domain"/>
</dbReference>
<evidence type="ECO:0000313" key="5">
    <source>
        <dbReference type="EMBL" id="ODV76340.1"/>
    </source>
</evidence>
<reference evidence="5 7" key="3">
    <citation type="journal article" date="2016" name="Proc. Natl. Acad. Sci. U.S.A.">
        <title>Comparative genomics of biotechnologically important yeasts.</title>
        <authorList>
            <person name="Riley R."/>
            <person name="Haridas S."/>
            <person name="Wolfe K.H."/>
            <person name="Lopes M.R."/>
            <person name="Hittinger C.T."/>
            <person name="Goeker M."/>
            <person name="Salamov A.A."/>
            <person name="Wisecaver J.H."/>
            <person name="Long T.M."/>
            <person name="Calvey C.H."/>
            <person name="Aerts A.L."/>
            <person name="Barry K.W."/>
            <person name="Choi C."/>
            <person name="Clum A."/>
            <person name="Coughlan A.Y."/>
            <person name="Deshpande S."/>
            <person name="Douglass A.P."/>
            <person name="Hanson S.J."/>
            <person name="Klenk H.-P."/>
            <person name="LaButti K.M."/>
            <person name="Lapidus A."/>
            <person name="Lindquist E.A."/>
            <person name="Lipzen A.M."/>
            <person name="Meier-Kolthoff J.P."/>
            <person name="Ohm R.A."/>
            <person name="Otillar R.P."/>
            <person name="Pangilinan J.L."/>
            <person name="Peng Y."/>
            <person name="Rokas A."/>
            <person name="Rosa C.A."/>
            <person name="Scheuner C."/>
            <person name="Sibirny A.A."/>
            <person name="Slot J.C."/>
            <person name="Stielow J.B."/>
            <person name="Sun H."/>
            <person name="Kurtzman C.P."/>
            <person name="Blackwell M."/>
            <person name="Grigoriev I.V."/>
            <person name="Jeffries T.W."/>
        </authorList>
    </citation>
    <scope>NUCLEOTIDE SEQUENCE [LARGE SCALE GENOMIC DNA]</scope>
    <source>
        <strain evidence="7">ATCC 18201 / CBS 1600 / BCRC 20928 / JCM 3617 / NBRC 0987 / NRRL Y-1542</strain>
        <strain evidence="5">NRRL Y-1542</strain>
    </source>
</reference>
<dbReference type="InterPro" id="IPR040200">
    <property type="entry name" value="Mug57-like"/>
</dbReference>
<gene>
    <name evidence="4" type="ORF">BN1211_0979</name>
    <name evidence="5" type="ORF">CYBJADRAFT_165639</name>
</gene>
<evidence type="ECO:0000313" key="7">
    <source>
        <dbReference type="Proteomes" id="UP000094389"/>
    </source>
</evidence>
<feature type="domain" description="FAS1" evidence="3">
    <location>
        <begin position="61"/>
        <end position="216"/>
    </location>
</feature>
<accession>A0A0H5CAT3</accession>
<name>A0A0H5CAT3_CYBJN</name>
<dbReference type="Pfam" id="PF02469">
    <property type="entry name" value="Fasciclin"/>
    <property type="match status" value="1"/>
</dbReference>
<evidence type="ECO:0000313" key="4">
    <source>
        <dbReference type="EMBL" id="CEP20989.1"/>
    </source>
</evidence>
<dbReference type="SUPFAM" id="SSF82153">
    <property type="entry name" value="FAS1 domain"/>
    <property type="match status" value="1"/>
</dbReference>
<dbReference type="PROSITE" id="PS50213">
    <property type="entry name" value="FAS1"/>
    <property type="match status" value="1"/>
</dbReference>
<keyword evidence="7" id="KW-1185">Reference proteome</keyword>
<sequence length="222" mass="24373">MLFSKLTLVSLIALSQAKNVVDLSQLQIDLSKREGQEPLFEDPSSVDGIYIPKGEEPQKGPTLLVSGINVNTEISVFAGYVRDDIDVASRFNDAKKQTVVFAPTDSGIETLPLKPWQFPTTVDESKSEEEINAIIQSNVDDFIKSHLVDGEVPFEVLNSERSNLGAKLMSENGKVIKLVNDEGDYYVSSGESNEWLKVQKVTNVDNGAILVIDKPLSSPSLF</sequence>
<dbReference type="OrthoDB" id="5551751at2759"/>
<dbReference type="Proteomes" id="UP000038830">
    <property type="component" value="Unassembled WGS sequence"/>
</dbReference>
<dbReference type="Gene3D" id="2.30.180.10">
    <property type="entry name" value="FAS1 domain"/>
    <property type="match status" value="1"/>
</dbReference>
<dbReference type="RefSeq" id="XP_020073379.1">
    <property type="nucleotide sequence ID" value="XM_020214127.1"/>
</dbReference>
<dbReference type="GeneID" id="30988523"/>
<proteinExistence type="predicted"/>
<dbReference type="PANTHER" id="PTHR28156">
    <property type="entry name" value="FAS1 DOMAIN-CONTAINING PROTEIN YDR262W"/>
    <property type="match status" value="1"/>
</dbReference>
<evidence type="ECO:0000259" key="3">
    <source>
        <dbReference type="PROSITE" id="PS50213"/>
    </source>
</evidence>
<dbReference type="AlphaFoldDB" id="A0A0H5CAT3"/>
<feature type="signal peptide" evidence="2">
    <location>
        <begin position="1"/>
        <end position="17"/>
    </location>
</feature>
<keyword evidence="1 2" id="KW-0732">Signal</keyword>
<evidence type="ECO:0000313" key="6">
    <source>
        <dbReference type="Proteomes" id="UP000038830"/>
    </source>
</evidence>